<proteinExistence type="predicted"/>
<name>A0A9D4J968_DREPO</name>
<keyword evidence="3" id="KW-1185">Reference proteome</keyword>
<dbReference type="AlphaFoldDB" id="A0A9D4J968"/>
<gene>
    <name evidence="2" type="ORF">DPMN_153728</name>
</gene>
<feature type="region of interest" description="Disordered" evidence="1">
    <location>
        <begin position="1"/>
        <end position="39"/>
    </location>
</feature>
<evidence type="ECO:0000313" key="3">
    <source>
        <dbReference type="Proteomes" id="UP000828390"/>
    </source>
</evidence>
<organism evidence="2 3">
    <name type="scientific">Dreissena polymorpha</name>
    <name type="common">Zebra mussel</name>
    <name type="synonym">Mytilus polymorpha</name>
    <dbReference type="NCBI Taxonomy" id="45954"/>
    <lineage>
        <taxon>Eukaryota</taxon>
        <taxon>Metazoa</taxon>
        <taxon>Spiralia</taxon>
        <taxon>Lophotrochozoa</taxon>
        <taxon>Mollusca</taxon>
        <taxon>Bivalvia</taxon>
        <taxon>Autobranchia</taxon>
        <taxon>Heteroconchia</taxon>
        <taxon>Euheterodonta</taxon>
        <taxon>Imparidentia</taxon>
        <taxon>Neoheterodontei</taxon>
        <taxon>Myida</taxon>
        <taxon>Dreissenoidea</taxon>
        <taxon>Dreissenidae</taxon>
        <taxon>Dreissena</taxon>
    </lineage>
</organism>
<dbReference type="Proteomes" id="UP000828390">
    <property type="component" value="Unassembled WGS sequence"/>
</dbReference>
<evidence type="ECO:0000256" key="1">
    <source>
        <dbReference type="SAM" id="MobiDB-lite"/>
    </source>
</evidence>
<reference evidence="2" key="2">
    <citation type="submission" date="2020-11" db="EMBL/GenBank/DDBJ databases">
        <authorList>
            <person name="McCartney M.A."/>
            <person name="Auch B."/>
            <person name="Kono T."/>
            <person name="Mallez S."/>
            <person name="Becker A."/>
            <person name="Gohl D.M."/>
            <person name="Silverstein K.A.T."/>
            <person name="Koren S."/>
            <person name="Bechman K.B."/>
            <person name="Herman A."/>
            <person name="Abrahante J.E."/>
            <person name="Garbe J."/>
        </authorList>
    </citation>
    <scope>NUCLEOTIDE SEQUENCE</scope>
    <source>
        <strain evidence="2">Duluth1</strain>
        <tissue evidence="2">Whole animal</tissue>
    </source>
</reference>
<protein>
    <submittedName>
        <fullName evidence="2">Uncharacterized protein</fullName>
    </submittedName>
</protein>
<accession>A0A9D4J968</accession>
<dbReference type="EMBL" id="JAIWYP010000007">
    <property type="protein sequence ID" value="KAH3800103.1"/>
    <property type="molecule type" value="Genomic_DNA"/>
</dbReference>
<evidence type="ECO:0000313" key="2">
    <source>
        <dbReference type="EMBL" id="KAH3800103.1"/>
    </source>
</evidence>
<sequence>MLCNWECGSGRELPKQGQMELPKQGQMADPDPDGGGGSYLNIARCREGEGATKTRADPDGWGGGYLNKGRCREGRELPKHSQMADPDGWGGSCLNKGTTYAPYLRGLTQRETECDLGFQWSVLSVVTLWACSPAPFLTQRSQPALLSMMTLSDRSLQGYVQRRWEEPGVPNR</sequence>
<comment type="caution">
    <text evidence="2">The sequence shown here is derived from an EMBL/GenBank/DDBJ whole genome shotgun (WGS) entry which is preliminary data.</text>
</comment>
<reference evidence="2" key="1">
    <citation type="journal article" date="2019" name="bioRxiv">
        <title>The Genome of the Zebra Mussel, Dreissena polymorpha: A Resource for Invasive Species Research.</title>
        <authorList>
            <person name="McCartney M.A."/>
            <person name="Auch B."/>
            <person name="Kono T."/>
            <person name="Mallez S."/>
            <person name="Zhang Y."/>
            <person name="Obille A."/>
            <person name="Becker A."/>
            <person name="Abrahante J.E."/>
            <person name="Garbe J."/>
            <person name="Badalamenti J.P."/>
            <person name="Herman A."/>
            <person name="Mangelson H."/>
            <person name="Liachko I."/>
            <person name="Sullivan S."/>
            <person name="Sone E.D."/>
            <person name="Koren S."/>
            <person name="Silverstein K.A.T."/>
            <person name="Beckman K.B."/>
            <person name="Gohl D.M."/>
        </authorList>
    </citation>
    <scope>NUCLEOTIDE SEQUENCE</scope>
    <source>
        <strain evidence="2">Duluth1</strain>
        <tissue evidence="2">Whole animal</tissue>
    </source>
</reference>